<feature type="transmembrane region" description="Helical" evidence="6">
    <location>
        <begin position="54"/>
        <end position="78"/>
    </location>
</feature>
<evidence type="ECO:0000256" key="2">
    <source>
        <dbReference type="ARBA" id="ARBA00009825"/>
    </source>
</evidence>
<dbReference type="OrthoDB" id="18408at2759"/>
<evidence type="ECO:0000313" key="7">
    <source>
        <dbReference type="EMBL" id="CAF0924756.1"/>
    </source>
</evidence>
<evidence type="ECO:0000256" key="3">
    <source>
        <dbReference type="ARBA" id="ARBA00022692"/>
    </source>
</evidence>
<accession>A0A814BBR6</accession>
<dbReference type="GO" id="GO:0008250">
    <property type="term" value="C:oligosaccharyltransferase complex"/>
    <property type="evidence" value="ECO:0007669"/>
    <property type="project" value="UniProtKB-UniRule"/>
</dbReference>
<evidence type="ECO:0000256" key="6">
    <source>
        <dbReference type="RuleBase" id="RU367008"/>
    </source>
</evidence>
<gene>
    <name evidence="7" type="ORF">OXX778_LOCUS12577</name>
</gene>
<organism evidence="7 8">
    <name type="scientific">Brachionus calyciflorus</name>
    <dbReference type="NCBI Taxonomy" id="104777"/>
    <lineage>
        <taxon>Eukaryota</taxon>
        <taxon>Metazoa</taxon>
        <taxon>Spiralia</taxon>
        <taxon>Gnathifera</taxon>
        <taxon>Rotifera</taxon>
        <taxon>Eurotatoria</taxon>
        <taxon>Monogononta</taxon>
        <taxon>Pseudotrocha</taxon>
        <taxon>Ploima</taxon>
        <taxon>Brachionidae</taxon>
        <taxon>Brachionus</taxon>
    </lineage>
</organism>
<name>A0A814BBR6_9BILA</name>
<comment type="similarity">
    <text evidence="2 6">Belongs to the OST5 family.</text>
</comment>
<protein>
    <recommendedName>
        <fullName evidence="6">Dolichyl-diphosphooligosaccharide-protein glycosyltransferase subunit TMEM258</fullName>
    </recommendedName>
    <alternativeName>
        <fullName evidence="6">Transmembrane protein 258</fullName>
    </alternativeName>
</protein>
<evidence type="ECO:0000313" key="8">
    <source>
        <dbReference type="Proteomes" id="UP000663879"/>
    </source>
</evidence>
<comment type="subunit">
    <text evidence="6">Component of the oligosaccharyltransferase (OST) complex.</text>
</comment>
<comment type="function">
    <text evidence="6">Subunit of the oligosaccharyl transferase (OST) complex that catalyzes the initial transfer of a defined glycan (Glc(3)Man(9)GlcNAc(2) in eukaryotes) from the lipid carrier dolichol-pyrophosphate to an asparagine residue within an Asn-X-Ser/Thr consensus motif in nascent polypeptide chains, the first step in protein N-glycosylation. N-glycosylation occurs cotranslationally and the complex associates with the Sec61 complex at the channel-forming translocon complex that mediates protein translocation across the endoplasmic reticulum (ER). All subunits are required for a maximal enzyme activity.</text>
</comment>
<proteinExistence type="inferred from homology"/>
<sequence>MSVESMSRYVSPINPAVYPQLTFLLLVIGLFYSAWFIVYEVTTNKKTRSIGKEFLMAVIASVFMGTGVFFLLLSVGIYV</sequence>
<evidence type="ECO:0000256" key="1">
    <source>
        <dbReference type="ARBA" id="ARBA00004141"/>
    </source>
</evidence>
<comment type="caution">
    <text evidence="7">The sequence shown here is derived from an EMBL/GenBank/DDBJ whole genome shotgun (WGS) entry which is preliminary data.</text>
</comment>
<dbReference type="GO" id="GO:0006487">
    <property type="term" value="P:protein N-linked glycosylation"/>
    <property type="evidence" value="ECO:0007669"/>
    <property type="project" value="UniProtKB-UniRule"/>
</dbReference>
<reference evidence="7" key="1">
    <citation type="submission" date="2021-02" db="EMBL/GenBank/DDBJ databases">
        <authorList>
            <person name="Nowell W R."/>
        </authorList>
    </citation>
    <scope>NUCLEOTIDE SEQUENCE</scope>
    <source>
        <strain evidence="7">Ploen Becks lab</strain>
    </source>
</reference>
<evidence type="ECO:0000256" key="5">
    <source>
        <dbReference type="ARBA" id="ARBA00023136"/>
    </source>
</evidence>
<keyword evidence="4 6" id="KW-1133">Transmembrane helix</keyword>
<dbReference type="EMBL" id="CAJNOC010002299">
    <property type="protein sequence ID" value="CAF0924756.1"/>
    <property type="molecule type" value="Genomic_DNA"/>
</dbReference>
<keyword evidence="5 6" id="KW-0472">Membrane</keyword>
<dbReference type="Proteomes" id="UP000663879">
    <property type="component" value="Unassembled WGS sequence"/>
</dbReference>
<dbReference type="InterPro" id="IPR007915">
    <property type="entry name" value="TMEM258/Ost5"/>
</dbReference>
<dbReference type="AlphaFoldDB" id="A0A814BBR6"/>
<keyword evidence="3 6" id="KW-0812">Transmembrane</keyword>
<feature type="transmembrane region" description="Helical" evidence="6">
    <location>
        <begin position="20"/>
        <end position="42"/>
    </location>
</feature>
<evidence type="ECO:0000256" key="4">
    <source>
        <dbReference type="ARBA" id="ARBA00022989"/>
    </source>
</evidence>
<keyword evidence="8" id="KW-1185">Reference proteome</keyword>
<dbReference type="Pfam" id="PF05251">
    <property type="entry name" value="Ost5"/>
    <property type="match status" value="1"/>
</dbReference>
<comment type="subcellular location">
    <subcellularLocation>
        <location evidence="1 6">Membrane</location>
        <topology evidence="1 6">Multi-pass membrane protein</topology>
    </subcellularLocation>
</comment>
<dbReference type="PANTHER" id="PTHR13636">
    <property type="entry name" value="TRANSMEMBRANE PROTEIN 258"/>
    <property type="match status" value="1"/>
</dbReference>